<protein>
    <submittedName>
        <fullName evidence="6 7">Basic leucine zipper 6</fullName>
    </submittedName>
</protein>
<dbReference type="KEGG" id="pda:103714287"/>
<evidence type="ECO:0000313" key="6">
    <source>
        <dbReference type="RefSeq" id="XP_008799706.1"/>
    </source>
</evidence>
<dbReference type="GO" id="GO:0005634">
    <property type="term" value="C:nucleus"/>
    <property type="evidence" value="ECO:0007669"/>
    <property type="project" value="UniProtKB-ARBA"/>
</dbReference>
<dbReference type="SMART" id="SM00338">
    <property type="entry name" value="BRLZ"/>
    <property type="match status" value="1"/>
</dbReference>
<feature type="region of interest" description="Disordered" evidence="3">
    <location>
        <begin position="101"/>
        <end position="139"/>
    </location>
</feature>
<dbReference type="Proteomes" id="UP000228380">
    <property type="component" value="Chromosome 14"/>
</dbReference>
<dbReference type="RefSeq" id="XP_008799707.1">
    <property type="nucleotide sequence ID" value="XM_008801485.2"/>
</dbReference>
<reference evidence="6 7" key="2">
    <citation type="submission" date="2025-04" db="UniProtKB">
        <authorList>
            <consortium name="RefSeq"/>
        </authorList>
    </citation>
    <scope>IDENTIFICATION</scope>
    <source>
        <tissue evidence="6 7">Young leaves</tissue>
    </source>
</reference>
<dbReference type="PANTHER" id="PTHR46835:SF4">
    <property type="entry name" value="B-ZIP PROTEIN"/>
    <property type="match status" value="1"/>
</dbReference>
<feature type="region of interest" description="Disordered" evidence="3">
    <location>
        <begin position="168"/>
        <end position="199"/>
    </location>
</feature>
<feature type="compositionally biased region" description="Low complexity" evidence="3">
    <location>
        <begin position="168"/>
        <end position="178"/>
    </location>
</feature>
<dbReference type="InterPro" id="IPR044797">
    <property type="entry name" value="At4g06598-like"/>
</dbReference>
<dbReference type="SUPFAM" id="SSF57959">
    <property type="entry name" value="Leucine zipper domain"/>
    <property type="match status" value="1"/>
</dbReference>
<dbReference type="OrthoDB" id="1906396at2759"/>
<accession>A0A8B7CI36</accession>
<evidence type="ECO:0000256" key="2">
    <source>
        <dbReference type="ARBA" id="ARBA00023163"/>
    </source>
</evidence>
<dbReference type="InterPro" id="IPR044759">
    <property type="entry name" value="bZIP_RF2"/>
</dbReference>
<dbReference type="RefSeq" id="XP_008799706.1">
    <property type="nucleotide sequence ID" value="XM_008801484.2"/>
</dbReference>
<evidence type="ECO:0000313" key="7">
    <source>
        <dbReference type="RefSeq" id="XP_008799707.1"/>
    </source>
</evidence>
<feature type="domain" description="BZIP" evidence="4">
    <location>
        <begin position="186"/>
        <end position="253"/>
    </location>
</feature>
<dbReference type="InterPro" id="IPR004827">
    <property type="entry name" value="bZIP"/>
</dbReference>
<keyword evidence="5" id="KW-1185">Reference proteome</keyword>
<dbReference type="CDD" id="cd14703">
    <property type="entry name" value="bZIP_plant_RF2"/>
    <property type="match status" value="1"/>
</dbReference>
<evidence type="ECO:0000256" key="1">
    <source>
        <dbReference type="ARBA" id="ARBA00023015"/>
    </source>
</evidence>
<proteinExistence type="predicted"/>
<name>A0A8B7CI36_PHODC</name>
<evidence type="ECO:0000256" key="3">
    <source>
        <dbReference type="SAM" id="MobiDB-lite"/>
    </source>
</evidence>
<keyword evidence="2" id="KW-0804">Transcription</keyword>
<reference evidence="5" key="1">
    <citation type="journal article" date="2019" name="Nat. Commun.">
        <title>Genome-wide association mapping of date palm fruit traits.</title>
        <authorList>
            <person name="Hazzouri K.M."/>
            <person name="Gros-Balthazard M."/>
            <person name="Flowers J.M."/>
            <person name="Copetti D."/>
            <person name="Lemansour A."/>
            <person name="Lebrun M."/>
            <person name="Masmoudi K."/>
            <person name="Ferrand S."/>
            <person name="Dhar M.I."/>
            <person name="Fresquez Z.A."/>
            <person name="Rosas U."/>
            <person name="Zhang J."/>
            <person name="Talag J."/>
            <person name="Lee S."/>
            <person name="Kudrna D."/>
            <person name="Powell R.F."/>
            <person name="Leitch I.J."/>
            <person name="Krueger R.R."/>
            <person name="Wing R.A."/>
            <person name="Amiri K.M.A."/>
            <person name="Purugganan M.D."/>
        </authorList>
    </citation>
    <scope>NUCLEOTIDE SEQUENCE [LARGE SCALE GENOMIC DNA]</scope>
    <source>
        <strain evidence="5">cv. Khalas</strain>
    </source>
</reference>
<dbReference type="AlphaFoldDB" id="A0A8B7CI36"/>
<dbReference type="GeneID" id="103714287"/>
<evidence type="ECO:0000313" key="5">
    <source>
        <dbReference type="Proteomes" id="UP000228380"/>
    </source>
</evidence>
<evidence type="ECO:0000259" key="4">
    <source>
        <dbReference type="SMART" id="SM00338"/>
    </source>
</evidence>
<sequence>MSRPAHLPPRCPFQNRGLLPRALDSTPQTTLYRFPSQGSIIDEKLSWLDDLLTDSESSPRGISHRRSSSDSAAVLDVLTTLGGPVSPVDEGNASSVCALHKPSESTDEDESNSGLEAGSGFEASCVYGPNSPRQKSKLTSSESSMVTALLENVPWNPLQYVTVDFHSGSNSSESNVSGDVLAATGDHDPEKAARRRSGQRSRVRKLQYIAELERTVDALQTLGAELAARVASMYQQHFALSIENKKLRRQITILRQEKMMRDGQYQSLKSEAERLKMIYGCQRSLRSAASCFEMGFSNAADISGDSWPMLDIGKLSLGGSPVPTRHGLGR</sequence>
<organism evidence="5 6">
    <name type="scientific">Phoenix dactylifera</name>
    <name type="common">Date palm</name>
    <dbReference type="NCBI Taxonomy" id="42345"/>
    <lineage>
        <taxon>Eukaryota</taxon>
        <taxon>Viridiplantae</taxon>
        <taxon>Streptophyta</taxon>
        <taxon>Embryophyta</taxon>
        <taxon>Tracheophyta</taxon>
        <taxon>Spermatophyta</taxon>
        <taxon>Magnoliopsida</taxon>
        <taxon>Liliopsida</taxon>
        <taxon>Arecaceae</taxon>
        <taxon>Coryphoideae</taxon>
        <taxon>Phoeniceae</taxon>
        <taxon>Phoenix</taxon>
    </lineage>
</organism>
<dbReference type="GO" id="GO:0003700">
    <property type="term" value="F:DNA-binding transcription factor activity"/>
    <property type="evidence" value="ECO:0007669"/>
    <property type="project" value="InterPro"/>
</dbReference>
<keyword evidence="1" id="KW-0805">Transcription regulation</keyword>
<dbReference type="PANTHER" id="PTHR46835">
    <property type="entry name" value="BASIC-LEUCINE ZIPPER (BZIP) TRANSCRIPTION FACTOR FAMILY PROTEIN-RELATED"/>
    <property type="match status" value="1"/>
</dbReference>
<dbReference type="InterPro" id="IPR046347">
    <property type="entry name" value="bZIP_sf"/>
</dbReference>
<gene>
    <name evidence="6 7" type="primary">LOC103714287</name>
</gene>